<accession>A0ABP1S564</accession>
<protein>
    <recommendedName>
        <fullName evidence="3">L-Fucosyltransferase</fullName>
        <ecNumber evidence="3">2.4.1.-</ecNumber>
    </recommendedName>
</protein>
<dbReference type="PANTHER" id="PTHR11927:SF9">
    <property type="entry name" value="L-FUCOSYLTRANSFERASE"/>
    <property type="match status" value="1"/>
</dbReference>
<dbReference type="Gene3D" id="3.40.50.11350">
    <property type="match status" value="1"/>
</dbReference>
<dbReference type="EC" id="2.4.1.-" evidence="3"/>
<proteinExistence type="inferred from homology"/>
<evidence type="ECO:0000256" key="2">
    <source>
        <dbReference type="ARBA" id="ARBA00022679"/>
    </source>
</evidence>
<dbReference type="Proteomes" id="UP001642540">
    <property type="component" value="Unassembled WGS sequence"/>
</dbReference>
<gene>
    <name evidence="4" type="ORF">ODALV1_LOCUS29647</name>
</gene>
<keyword evidence="3" id="KW-0333">Golgi apparatus</keyword>
<dbReference type="InterPro" id="IPR002516">
    <property type="entry name" value="Glyco_trans_11"/>
</dbReference>
<keyword evidence="5" id="KW-1185">Reference proteome</keyword>
<evidence type="ECO:0000313" key="5">
    <source>
        <dbReference type="Proteomes" id="UP001642540"/>
    </source>
</evidence>
<dbReference type="EMBL" id="CAXLJM020000158">
    <property type="protein sequence ID" value="CAL8143513.1"/>
    <property type="molecule type" value="Genomic_DNA"/>
</dbReference>
<sequence length="407" mass="46287">MTNLIPKVLVTLVVVEVILFIIYEIKYSTFSLSTASYYSYFSSPSQPHFIDEHGNGSHQKKPMAAPSHDFKLETVFNGDSRVFKTFFNSTLHPPGVISTTVGGIGNQLFRYACSYALAKRKGWPVYINVEEGISIRMFQASDRFFVLDKFNIPLDNIIRIGATFLNGSQIPISDEDLLYGGVNDSIASTGFILPGGYCQSEIFWKEYSQDIIKMFQVRTESLNMPKIQRLLDEIRRTESVAVHVRRQDFISTNDGVYFHPTSFHRKAVPLLAKMLNMRTDGDGNRSSPVFFVFSDDIIHAENKLKKFSGQFRIVYVSARGGRGGTSSLEDFFLMTMCKHVIFSNSTFGWWAAYLNGNKGKIVITSSFNPHHYKIKGRKTFHEKLDGTMYHKKEWVVIDPFSGGYYSQ</sequence>
<comment type="similarity">
    <text evidence="3">Belongs to the glycosyltransferase 11 family.</text>
</comment>
<dbReference type="PANTHER" id="PTHR11927">
    <property type="entry name" value="GALACTOSIDE 2-L-FUCOSYLTRANSFERASE"/>
    <property type="match status" value="1"/>
</dbReference>
<comment type="caution">
    <text evidence="4">The sequence shown here is derived from an EMBL/GenBank/DDBJ whole genome shotgun (WGS) entry which is preliminary data.</text>
</comment>
<reference evidence="4 5" key="1">
    <citation type="submission" date="2024-08" db="EMBL/GenBank/DDBJ databases">
        <authorList>
            <person name="Cucini C."/>
            <person name="Frati F."/>
        </authorList>
    </citation>
    <scope>NUCLEOTIDE SEQUENCE [LARGE SCALE GENOMIC DNA]</scope>
</reference>
<keyword evidence="2 3" id="KW-0808">Transferase</keyword>
<comment type="subcellular location">
    <subcellularLocation>
        <location evidence="3">Golgi apparatus</location>
        <location evidence="3">Golgi stack membrane</location>
        <topology evidence="3">Single-pass type II membrane protein</topology>
    </subcellularLocation>
</comment>
<organism evidence="4 5">
    <name type="scientific">Orchesella dallaii</name>
    <dbReference type="NCBI Taxonomy" id="48710"/>
    <lineage>
        <taxon>Eukaryota</taxon>
        <taxon>Metazoa</taxon>
        <taxon>Ecdysozoa</taxon>
        <taxon>Arthropoda</taxon>
        <taxon>Hexapoda</taxon>
        <taxon>Collembola</taxon>
        <taxon>Entomobryomorpha</taxon>
        <taxon>Entomobryoidea</taxon>
        <taxon>Orchesellidae</taxon>
        <taxon>Orchesellinae</taxon>
        <taxon>Orchesella</taxon>
    </lineage>
</organism>
<comment type="pathway">
    <text evidence="3">Protein modification; protein glycosylation.</text>
</comment>
<evidence type="ECO:0000313" key="4">
    <source>
        <dbReference type="EMBL" id="CAL8143513.1"/>
    </source>
</evidence>
<keyword evidence="1 3" id="KW-0328">Glycosyltransferase</keyword>
<keyword evidence="3" id="KW-0812">Transmembrane</keyword>
<evidence type="ECO:0000256" key="1">
    <source>
        <dbReference type="ARBA" id="ARBA00022676"/>
    </source>
</evidence>
<name>A0ABP1S564_9HEXA</name>
<dbReference type="Pfam" id="PF01531">
    <property type="entry name" value="Glyco_transf_11"/>
    <property type="match status" value="1"/>
</dbReference>
<evidence type="ECO:0000256" key="3">
    <source>
        <dbReference type="RuleBase" id="RU363129"/>
    </source>
</evidence>
<keyword evidence="3" id="KW-0325">Glycoprotein</keyword>
<keyword evidence="3" id="KW-0735">Signal-anchor</keyword>
<dbReference type="CDD" id="cd11301">
    <property type="entry name" value="Fut1_Fut2_like"/>
    <property type="match status" value="1"/>
</dbReference>